<evidence type="ECO:0000313" key="2">
    <source>
        <dbReference type="EMBL" id="KAH7971922.1"/>
    </source>
</evidence>
<comment type="caution">
    <text evidence="2">The sequence shown here is derived from an EMBL/GenBank/DDBJ whole genome shotgun (WGS) entry which is preliminary data.</text>
</comment>
<dbReference type="AlphaFoldDB" id="A0A9D4Q9S5"/>
<protein>
    <recommendedName>
        <fullName evidence="4">Secreted protein</fullName>
    </recommendedName>
</protein>
<evidence type="ECO:0000256" key="1">
    <source>
        <dbReference type="SAM" id="SignalP"/>
    </source>
</evidence>
<accession>A0A9D4Q9S5</accession>
<name>A0A9D4Q9S5_RHISA</name>
<reference evidence="2" key="1">
    <citation type="journal article" date="2020" name="Cell">
        <title>Large-Scale Comparative Analyses of Tick Genomes Elucidate Their Genetic Diversity and Vector Capacities.</title>
        <authorList>
            <consortium name="Tick Genome and Microbiome Consortium (TIGMIC)"/>
            <person name="Jia N."/>
            <person name="Wang J."/>
            <person name="Shi W."/>
            <person name="Du L."/>
            <person name="Sun Y."/>
            <person name="Zhan W."/>
            <person name="Jiang J.F."/>
            <person name="Wang Q."/>
            <person name="Zhang B."/>
            <person name="Ji P."/>
            <person name="Bell-Sakyi L."/>
            <person name="Cui X.M."/>
            <person name="Yuan T.T."/>
            <person name="Jiang B.G."/>
            <person name="Yang W.F."/>
            <person name="Lam T.T."/>
            <person name="Chang Q.C."/>
            <person name="Ding S.J."/>
            <person name="Wang X.J."/>
            <person name="Zhu J.G."/>
            <person name="Ruan X.D."/>
            <person name="Zhao L."/>
            <person name="Wei J.T."/>
            <person name="Ye R.Z."/>
            <person name="Que T.C."/>
            <person name="Du C.H."/>
            <person name="Zhou Y.H."/>
            <person name="Cheng J.X."/>
            <person name="Dai P.F."/>
            <person name="Guo W.B."/>
            <person name="Han X.H."/>
            <person name="Huang E.J."/>
            <person name="Li L.F."/>
            <person name="Wei W."/>
            <person name="Gao Y.C."/>
            <person name="Liu J.Z."/>
            <person name="Shao H.Z."/>
            <person name="Wang X."/>
            <person name="Wang C.C."/>
            <person name="Yang T.C."/>
            <person name="Huo Q.B."/>
            <person name="Li W."/>
            <person name="Chen H.Y."/>
            <person name="Chen S.E."/>
            <person name="Zhou L.G."/>
            <person name="Ni X.B."/>
            <person name="Tian J.H."/>
            <person name="Sheng Y."/>
            <person name="Liu T."/>
            <person name="Pan Y.S."/>
            <person name="Xia L.Y."/>
            <person name="Li J."/>
            <person name="Zhao F."/>
            <person name="Cao W.C."/>
        </authorList>
    </citation>
    <scope>NUCLEOTIDE SEQUENCE</scope>
    <source>
        <strain evidence="2">Rsan-2018</strain>
    </source>
</reference>
<evidence type="ECO:0000313" key="3">
    <source>
        <dbReference type="Proteomes" id="UP000821837"/>
    </source>
</evidence>
<dbReference type="OrthoDB" id="10051804at2759"/>
<keyword evidence="3" id="KW-1185">Reference proteome</keyword>
<feature type="signal peptide" evidence="1">
    <location>
        <begin position="1"/>
        <end position="22"/>
    </location>
</feature>
<dbReference type="EMBL" id="JABSTV010001247">
    <property type="protein sequence ID" value="KAH7971922.1"/>
    <property type="molecule type" value="Genomic_DNA"/>
</dbReference>
<gene>
    <name evidence="2" type="ORF">HPB52_003862</name>
</gene>
<dbReference type="OMA" id="CMNTIGP"/>
<dbReference type="PANTHER" id="PTHR33964:SF1">
    <property type="entry name" value="RE45066P"/>
    <property type="match status" value="1"/>
</dbReference>
<dbReference type="Proteomes" id="UP000821837">
    <property type="component" value="Chromosome 11"/>
</dbReference>
<dbReference type="VEuPathDB" id="VectorBase:RSAN_041611"/>
<feature type="chain" id="PRO_5039679693" description="Secreted protein" evidence="1">
    <location>
        <begin position="23"/>
        <end position="233"/>
    </location>
</feature>
<reference evidence="2" key="2">
    <citation type="submission" date="2021-09" db="EMBL/GenBank/DDBJ databases">
        <authorList>
            <person name="Jia N."/>
            <person name="Wang J."/>
            <person name="Shi W."/>
            <person name="Du L."/>
            <person name="Sun Y."/>
            <person name="Zhan W."/>
            <person name="Jiang J."/>
            <person name="Wang Q."/>
            <person name="Zhang B."/>
            <person name="Ji P."/>
            <person name="Sakyi L.B."/>
            <person name="Cui X."/>
            <person name="Yuan T."/>
            <person name="Jiang B."/>
            <person name="Yang W."/>
            <person name="Lam T.T.-Y."/>
            <person name="Chang Q."/>
            <person name="Ding S."/>
            <person name="Wang X."/>
            <person name="Zhu J."/>
            <person name="Ruan X."/>
            <person name="Zhao L."/>
            <person name="Wei J."/>
            <person name="Que T."/>
            <person name="Du C."/>
            <person name="Cheng J."/>
            <person name="Dai P."/>
            <person name="Han X."/>
            <person name="Huang E."/>
            <person name="Gao Y."/>
            <person name="Liu J."/>
            <person name="Shao H."/>
            <person name="Ye R."/>
            <person name="Li L."/>
            <person name="Wei W."/>
            <person name="Wang X."/>
            <person name="Wang C."/>
            <person name="Huo Q."/>
            <person name="Li W."/>
            <person name="Guo W."/>
            <person name="Chen H."/>
            <person name="Chen S."/>
            <person name="Zhou L."/>
            <person name="Zhou L."/>
            <person name="Ni X."/>
            <person name="Tian J."/>
            <person name="Zhou Y."/>
            <person name="Sheng Y."/>
            <person name="Liu T."/>
            <person name="Pan Y."/>
            <person name="Xia L."/>
            <person name="Li J."/>
            <person name="Zhao F."/>
            <person name="Cao W."/>
        </authorList>
    </citation>
    <scope>NUCLEOTIDE SEQUENCE</scope>
    <source>
        <strain evidence="2">Rsan-2018</strain>
        <tissue evidence="2">Larvae</tissue>
    </source>
</reference>
<dbReference type="PANTHER" id="PTHR33964">
    <property type="entry name" value="RE45066P-RELATED"/>
    <property type="match status" value="1"/>
</dbReference>
<keyword evidence="1" id="KW-0732">Signal</keyword>
<organism evidence="2 3">
    <name type="scientific">Rhipicephalus sanguineus</name>
    <name type="common">Brown dog tick</name>
    <name type="synonym">Ixodes sanguineus</name>
    <dbReference type="NCBI Taxonomy" id="34632"/>
    <lineage>
        <taxon>Eukaryota</taxon>
        <taxon>Metazoa</taxon>
        <taxon>Ecdysozoa</taxon>
        <taxon>Arthropoda</taxon>
        <taxon>Chelicerata</taxon>
        <taxon>Arachnida</taxon>
        <taxon>Acari</taxon>
        <taxon>Parasitiformes</taxon>
        <taxon>Ixodida</taxon>
        <taxon>Ixodoidea</taxon>
        <taxon>Ixodidae</taxon>
        <taxon>Rhipicephalinae</taxon>
        <taxon>Rhipicephalus</taxon>
        <taxon>Rhipicephalus</taxon>
    </lineage>
</organism>
<evidence type="ECO:0008006" key="4">
    <source>
        <dbReference type="Google" id="ProtNLM"/>
    </source>
</evidence>
<proteinExistence type="predicted"/>
<sequence length="233" mass="25281">MAERRAVICSLLLIALTPPCTAAPSDPCDIQALDKCAADLFVFATRNTVPESEADLESFCKSQLDAEVCSRAYVKRCSSSVAQGVGNIFLDDVKTEIEQRCDKTTDYHKEYIKHAPCLNKVGSKFNTCIKNTIADMDVASRLEPRHRIAGACCQYSKLEDCVSDAVGGACPQETLDFAKNVLKRYAGELLGTVCVGFQNKEKCKGIKYDDKPGDASLRSVLTPLIKVGAALQG</sequence>